<feature type="domain" description="Metalloprotease TldD/E N-terminal" evidence="3">
    <location>
        <begin position="28"/>
        <end position="92"/>
    </location>
</feature>
<dbReference type="Gene3D" id="3.30.2290.10">
    <property type="entry name" value="PmbA/TldD superfamily"/>
    <property type="match status" value="1"/>
</dbReference>
<dbReference type="Pfam" id="PF01523">
    <property type="entry name" value="PmbA_TldD_1st"/>
    <property type="match status" value="1"/>
</dbReference>
<evidence type="ECO:0000259" key="3">
    <source>
        <dbReference type="Pfam" id="PF01523"/>
    </source>
</evidence>
<reference evidence="6 7" key="1">
    <citation type="submission" date="2019-07" db="EMBL/GenBank/DDBJ databases">
        <title>Whole genome shotgun sequence of Skermanella aerolata NBRC 106429.</title>
        <authorList>
            <person name="Hosoyama A."/>
            <person name="Uohara A."/>
            <person name="Ohji S."/>
            <person name="Ichikawa N."/>
        </authorList>
    </citation>
    <scope>NUCLEOTIDE SEQUENCE [LARGE SCALE GENOMIC DNA]</scope>
    <source>
        <strain evidence="6 7">NBRC 106429</strain>
    </source>
</reference>
<dbReference type="InterPro" id="IPR045570">
    <property type="entry name" value="Metalloprtase-TldD/E_cen_dom"/>
</dbReference>
<keyword evidence="7" id="KW-1185">Reference proteome</keyword>
<dbReference type="GO" id="GO:0005829">
    <property type="term" value="C:cytosol"/>
    <property type="evidence" value="ECO:0007669"/>
    <property type="project" value="TreeGrafter"/>
</dbReference>
<evidence type="ECO:0000259" key="5">
    <source>
        <dbReference type="Pfam" id="PF19290"/>
    </source>
</evidence>
<evidence type="ECO:0000256" key="2">
    <source>
        <dbReference type="SAM" id="MobiDB-lite"/>
    </source>
</evidence>
<comment type="caution">
    <text evidence="6">The sequence shown here is derived from an EMBL/GenBank/DDBJ whole genome shotgun (WGS) entry which is preliminary data.</text>
</comment>
<dbReference type="GO" id="GO:0006508">
    <property type="term" value="P:proteolysis"/>
    <property type="evidence" value="ECO:0007669"/>
    <property type="project" value="InterPro"/>
</dbReference>
<dbReference type="SUPFAM" id="SSF111283">
    <property type="entry name" value="Putative modulator of DNA gyrase, PmbA/TldD"/>
    <property type="match status" value="1"/>
</dbReference>
<feature type="domain" description="Metalloprotease TldD/E central" evidence="5">
    <location>
        <begin position="121"/>
        <end position="226"/>
    </location>
</feature>
<evidence type="ECO:0000259" key="4">
    <source>
        <dbReference type="Pfam" id="PF19289"/>
    </source>
</evidence>
<proteinExistence type="inferred from homology"/>
<comment type="similarity">
    <text evidence="1">Belongs to the peptidase U62 family.</text>
</comment>
<sequence>MPADSHNAALSLLEDLIGKAKAAGADAADAVLFDGASLSLSQRLGQPERLERAEAGDLGLRVFVGKRQAIVSTTDRSKETLEAVVERAVAMARNVPEDPFNGLADPEQLATNWPTDLEIDDPTEPSAEQMIEQARIAEESAMAVPGVTNSEGAEASWSRSHVAIAASNGFAGAYSVSRRSLSVSVLAGTGTGMERDYDYSSKVFASDLAAADEIGRGAGEKAVRRLNPRKVKTCQVPVVYDPRVSRGLIGHLSGAITGPSIARGTSFLKDKMGEQLFRSSVTIVDDPHVKRGLRSKPFDGEGVACTRRNIIEEGRLTTWLLDLRSSRQLGLTSTGHASRGTSGPPSPGPTNLYLMPGERTPDELIADIKEGLYITELMGMGINGITGDYSRGAAGFWIENGKIAYPVSELTVAGNLKQMFLEMEPASDLEFRYGMDAPTVRIDGMTIAGT</sequence>
<dbReference type="Pfam" id="PF19289">
    <property type="entry name" value="PmbA_TldD_3rd"/>
    <property type="match status" value="1"/>
</dbReference>
<gene>
    <name evidence="6" type="ORF">SAE02_28770</name>
</gene>
<dbReference type="EMBL" id="BJYZ01000012">
    <property type="protein sequence ID" value="GEO38729.1"/>
    <property type="molecule type" value="Genomic_DNA"/>
</dbReference>
<feature type="region of interest" description="Disordered" evidence="2">
    <location>
        <begin position="331"/>
        <end position="351"/>
    </location>
</feature>
<name>A0A512DQJ4_9PROT</name>
<dbReference type="PANTHER" id="PTHR43421">
    <property type="entry name" value="METALLOPROTEASE PMBA"/>
    <property type="match status" value="1"/>
</dbReference>
<organism evidence="6 7">
    <name type="scientific">Skermanella aerolata</name>
    <dbReference type="NCBI Taxonomy" id="393310"/>
    <lineage>
        <taxon>Bacteria</taxon>
        <taxon>Pseudomonadati</taxon>
        <taxon>Pseudomonadota</taxon>
        <taxon>Alphaproteobacteria</taxon>
        <taxon>Rhodospirillales</taxon>
        <taxon>Azospirillaceae</taxon>
        <taxon>Skermanella</taxon>
    </lineage>
</organism>
<protein>
    <submittedName>
        <fullName evidence="6">Modulator protein</fullName>
    </submittedName>
</protein>
<dbReference type="InterPro" id="IPR047657">
    <property type="entry name" value="PmbA"/>
</dbReference>
<dbReference type="InterPro" id="IPR035068">
    <property type="entry name" value="TldD/PmbA_N"/>
</dbReference>
<dbReference type="Pfam" id="PF19290">
    <property type="entry name" value="PmbA_TldD_2nd"/>
    <property type="match status" value="1"/>
</dbReference>
<evidence type="ECO:0000313" key="7">
    <source>
        <dbReference type="Proteomes" id="UP000321523"/>
    </source>
</evidence>
<dbReference type="Proteomes" id="UP000321523">
    <property type="component" value="Unassembled WGS sequence"/>
</dbReference>
<accession>A0A512DQJ4</accession>
<feature type="domain" description="Metalloprotease TldD/E C-terminal" evidence="4">
    <location>
        <begin position="233"/>
        <end position="449"/>
    </location>
</feature>
<dbReference type="InterPro" id="IPR036059">
    <property type="entry name" value="TldD/PmbA_sf"/>
</dbReference>
<dbReference type="GO" id="GO:0008237">
    <property type="term" value="F:metallopeptidase activity"/>
    <property type="evidence" value="ECO:0007669"/>
    <property type="project" value="InterPro"/>
</dbReference>
<dbReference type="AlphaFoldDB" id="A0A512DQJ4"/>
<dbReference type="InterPro" id="IPR045569">
    <property type="entry name" value="Metalloprtase-TldD/E_C"/>
</dbReference>
<evidence type="ECO:0000313" key="6">
    <source>
        <dbReference type="EMBL" id="GEO38729.1"/>
    </source>
</evidence>
<dbReference type="InterPro" id="IPR002510">
    <property type="entry name" value="Metalloprtase-TldD/E_N"/>
</dbReference>
<dbReference type="PANTHER" id="PTHR43421:SF1">
    <property type="entry name" value="METALLOPROTEASE PMBA"/>
    <property type="match status" value="1"/>
</dbReference>
<evidence type="ECO:0000256" key="1">
    <source>
        <dbReference type="ARBA" id="ARBA00005836"/>
    </source>
</evidence>